<feature type="transmembrane region" description="Helical" evidence="11">
    <location>
        <begin position="6"/>
        <end position="26"/>
    </location>
</feature>
<evidence type="ECO:0000256" key="8">
    <source>
        <dbReference type="ARBA" id="ARBA00023136"/>
    </source>
</evidence>
<feature type="transmembrane region" description="Helical" evidence="11">
    <location>
        <begin position="142"/>
        <end position="159"/>
    </location>
</feature>
<evidence type="ECO:0000256" key="10">
    <source>
        <dbReference type="RuleBase" id="RU000473"/>
    </source>
</evidence>
<dbReference type="Pfam" id="PF00146">
    <property type="entry name" value="NADHdh"/>
    <property type="match status" value="1"/>
</dbReference>
<dbReference type="InterPro" id="IPR018086">
    <property type="entry name" value="NADH_UbQ_OxRdtase_su1_CS"/>
</dbReference>
<keyword evidence="7 10" id="KW-0830">Ubiquinone</keyword>
<protein>
    <recommendedName>
        <fullName evidence="3 10">NADH-ubiquinone oxidoreductase chain 1</fullName>
        <ecNumber evidence="10">7.1.1.2</ecNumber>
    </recommendedName>
</protein>
<dbReference type="InterPro" id="IPR001694">
    <property type="entry name" value="NADH_UbQ_OxRdtase_su1/FPO"/>
</dbReference>
<name>A0A3Q8LZC7_9BILA</name>
<evidence type="ECO:0000256" key="5">
    <source>
        <dbReference type="ARBA" id="ARBA00022692"/>
    </source>
</evidence>
<keyword evidence="10 12" id="KW-0496">Mitochondrion</keyword>
<keyword evidence="5 9" id="KW-0812">Transmembrane</keyword>
<dbReference type="EMBL" id="MH823372">
    <property type="protein sequence ID" value="AZH08578.1"/>
    <property type="molecule type" value="Genomic_DNA"/>
</dbReference>
<dbReference type="PROSITE" id="PS00667">
    <property type="entry name" value="COMPLEX1_ND1_1"/>
    <property type="match status" value="1"/>
</dbReference>
<evidence type="ECO:0000256" key="7">
    <source>
        <dbReference type="ARBA" id="ARBA00023075"/>
    </source>
</evidence>
<keyword evidence="8 11" id="KW-0472">Membrane</keyword>
<comment type="catalytic activity">
    <reaction evidence="10">
        <text>a ubiquinone + NADH + 5 H(+)(in) = a ubiquinol + NAD(+) + 4 H(+)(out)</text>
        <dbReference type="Rhea" id="RHEA:29091"/>
        <dbReference type="Rhea" id="RHEA-COMP:9565"/>
        <dbReference type="Rhea" id="RHEA-COMP:9566"/>
        <dbReference type="ChEBI" id="CHEBI:15378"/>
        <dbReference type="ChEBI" id="CHEBI:16389"/>
        <dbReference type="ChEBI" id="CHEBI:17976"/>
        <dbReference type="ChEBI" id="CHEBI:57540"/>
        <dbReference type="ChEBI" id="CHEBI:57945"/>
        <dbReference type="EC" id="7.1.1.2"/>
    </reaction>
</comment>
<sequence length="302" mass="36048">MFFLFYFGFFIMIFFILQSIAFLTLLERHFLGGSQCRIGPNKVGYSGLFQALFDGLKLLKKEQLFFFYSSWFSFLFMPLCCFVLMVFFWFTLPYFFVFLTFEYSSLFLFCLMGVSVYFIMLSGIFSGSKYSFIGGIRSCVQSYSYEIAFSVYLLIFLLFNKSLCLCFSFNFFFFLFFFPFFCLVLIDLHRVPFDFSECESELVSGYNLDYSSVGFAVLFLGEYGNLLYFSCLMSSLFFNMSFFFFYIFVCFIIFSRSSYPRFRFDMLMSLCWFLFLPFGFYFFGLSFVVFLMCLFSLIFFFE</sequence>
<dbReference type="PANTHER" id="PTHR11432">
    <property type="entry name" value="NADH DEHYDROGENASE SUBUNIT 1"/>
    <property type="match status" value="1"/>
</dbReference>
<dbReference type="GO" id="GO:0009060">
    <property type="term" value="P:aerobic respiration"/>
    <property type="evidence" value="ECO:0007669"/>
    <property type="project" value="TreeGrafter"/>
</dbReference>
<evidence type="ECO:0000256" key="11">
    <source>
        <dbReference type="SAM" id="Phobius"/>
    </source>
</evidence>
<evidence type="ECO:0000256" key="4">
    <source>
        <dbReference type="ARBA" id="ARBA00022448"/>
    </source>
</evidence>
<feature type="transmembrane region" description="Helical" evidence="11">
    <location>
        <begin position="65"/>
        <end position="90"/>
    </location>
</feature>
<evidence type="ECO:0000313" key="12">
    <source>
        <dbReference type="EMBL" id="AZH08565.1"/>
    </source>
</evidence>
<comment type="similarity">
    <text evidence="2 9">Belongs to the complex I subunit 1 family.</text>
</comment>
<feature type="transmembrane region" description="Helical" evidence="11">
    <location>
        <begin position="171"/>
        <end position="189"/>
    </location>
</feature>
<evidence type="ECO:0000256" key="1">
    <source>
        <dbReference type="ARBA" id="ARBA00004141"/>
    </source>
</evidence>
<dbReference type="EC" id="7.1.1.2" evidence="10"/>
<feature type="transmembrane region" description="Helical" evidence="11">
    <location>
        <begin position="96"/>
        <end position="121"/>
    </location>
</feature>
<dbReference type="PANTHER" id="PTHR11432:SF3">
    <property type="entry name" value="NADH-UBIQUINONE OXIDOREDUCTASE CHAIN 1"/>
    <property type="match status" value="1"/>
</dbReference>
<evidence type="ECO:0000256" key="3">
    <source>
        <dbReference type="ARBA" id="ARBA00021009"/>
    </source>
</evidence>
<feature type="transmembrane region" description="Helical" evidence="11">
    <location>
        <begin position="267"/>
        <end position="300"/>
    </location>
</feature>
<proteinExistence type="inferred from homology"/>
<feature type="transmembrane region" description="Helical" evidence="11">
    <location>
        <begin position="210"/>
        <end position="230"/>
    </location>
</feature>
<dbReference type="PROSITE" id="PS00668">
    <property type="entry name" value="COMPLEX1_ND1_2"/>
    <property type="match status" value="1"/>
</dbReference>
<feature type="transmembrane region" description="Helical" evidence="11">
    <location>
        <begin position="236"/>
        <end position="255"/>
    </location>
</feature>
<geneLocation type="mitochondrion" evidence="12"/>
<reference evidence="12" key="1">
    <citation type="journal article" date="2018" name="Transbound. Emerg. Dis.">
        <title>High genetic diversity in the Dirofilaria repens species complex revealed by mitochondrial genomes of feline microfilaria samples from Narathiwat, Thailand.</title>
        <authorList>
            <person name="Yilmaz E."/>
            <person name="Wongkamchai S."/>
            <person name="Ramunke S."/>
            <person name="Koutsovoulos G.D."/>
            <person name="Blaxter M.L."/>
            <person name="Poppert S."/>
            <person name="Schaper R."/>
            <person name="von Samson-Himmelstjerna G."/>
            <person name="Krucken J."/>
        </authorList>
    </citation>
    <scope>NUCLEOTIDE SEQUENCE</scope>
</reference>
<keyword evidence="6 11" id="KW-1133">Transmembrane helix</keyword>
<accession>A0A3Q8LZC7</accession>
<dbReference type="EMBL" id="MH823370">
    <property type="protein sequence ID" value="AZH08565.1"/>
    <property type="molecule type" value="Genomic_DNA"/>
</dbReference>
<dbReference type="GO" id="GO:0008137">
    <property type="term" value="F:NADH dehydrogenase (ubiquinone) activity"/>
    <property type="evidence" value="ECO:0007669"/>
    <property type="project" value="UniProtKB-EC"/>
</dbReference>
<dbReference type="GO" id="GO:0005743">
    <property type="term" value="C:mitochondrial inner membrane"/>
    <property type="evidence" value="ECO:0007669"/>
    <property type="project" value="UniProtKB-SubCell"/>
</dbReference>
<dbReference type="GO" id="GO:0003954">
    <property type="term" value="F:NADH dehydrogenase activity"/>
    <property type="evidence" value="ECO:0007669"/>
    <property type="project" value="TreeGrafter"/>
</dbReference>
<gene>
    <name evidence="12" type="primary">ND1</name>
</gene>
<comment type="subcellular location">
    <subcellularLocation>
        <location evidence="1">Membrane</location>
        <topology evidence="1">Multi-pass membrane protein</topology>
    </subcellularLocation>
    <subcellularLocation>
        <location evidence="9">Mitochondrion inner membrane</location>
        <topology evidence="9">Multi-pass membrane protein</topology>
    </subcellularLocation>
</comment>
<keyword evidence="4" id="KW-0813">Transport</keyword>
<evidence type="ECO:0000256" key="2">
    <source>
        <dbReference type="ARBA" id="ARBA00010535"/>
    </source>
</evidence>
<dbReference type="AlphaFoldDB" id="A0A3Q8LZC7"/>
<organism evidence="12">
    <name type="scientific">Dirofilaria sp. 'Thailand II'</name>
    <dbReference type="NCBI Taxonomy" id="1902351"/>
    <lineage>
        <taxon>Eukaryota</taxon>
        <taxon>Metazoa</taxon>
        <taxon>Ecdysozoa</taxon>
        <taxon>Nematoda</taxon>
        <taxon>Chromadorea</taxon>
        <taxon>Rhabditida</taxon>
        <taxon>Spirurina</taxon>
        <taxon>Spiruromorpha</taxon>
        <taxon>Filarioidea</taxon>
        <taxon>Onchocercidae</taxon>
        <taxon>Dirofilaria</taxon>
    </lineage>
</organism>
<evidence type="ECO:0000256" key="6">
    <source>
        <dbReference type="ARBA" id="ARBA00022989"/>
    </source>
</evidence>
<keyword evidence="9" id="KW-0520">NAD</keyword>
<evidence type="ECO:0000256" key="9">
    <source>
        <dbReference type="RuleBase" id="RU000471"/>
    </source>
</evidence>